<keyword evidence="3" id="KW-1185">Reference proteome</keyword>
<organism evidence="2 3">
    <name type="scientific">Streptomyces polyasparticus</name>
    <dbReference type="NCBI Taxonomy" id="2767826"/>
    <lineage>
        <taxon>Bacteria</taxon>
        <taxon>Bacillati</taxon>
        <taxon>Actinomycetota</taxon>
        <taxon>Actinomycetes</taxon>
        <taxon>Kitasatosporales</taxon>
        <taxon>Streptomycetaceae</taxon>
        <taxon>Streptomyces</taxon>
    </lineage>
</organism>
<name>A0ABR7SC98_9ACTN</name>
<feature type="domain" description="DUF6879" evidence="1">
    <location>
        <begin position="9"/>
        <end position="172"/>
    </location>
</feature>
<dbReference type="Proteomes" id="UP000642284">
    <property type="component" value="Unassembled WGS sequence"/>
</dbReference>
<gene>
    <name evidence="2" type="ORF">H9Y04_06530</name>
</gene>
<evidence type="ECO:0000259" key="1">
    <source>
        <dbReference type="Pfam" id="PF21806"/>
    </source>
</evidence>
<reference evidence="2 3" key="1">
    <citation type="submission" date="2020-08" db="EMBL/GenBank/DDBJ databases">
        <title>Genemic of Streptomyces polyaspartic.</title>
        <authorList>
            <person name="Liu W."/>
        </authorList>
    </citation>
    <scope>NUCLEOTIDE SEQUENCE [LARGE SCALE GENOMIC DNA]</scope>
    <source>
        <strain evidence="2 3">TRM66268-LWL</strain>
    </source>
</reference>
<protein>
    <recommendedName>
        <fullName evidence="1">DUF6879 domain-containing protein</fullName>
    </recommendedName>
</protein>
<dbReference type="Pfam" id="PF21806">
    <property type="entry name" value="DUF6879"/>
    <property type="match status" value="1"/>
</dbReference>
<comment type="caution">
    <text evidence="2">The sequence shown here is derived from an EMBL/GenBank/DDBJ whole genome shotgun (WGS) entry which is preliminary data.</text>
</comment>
<dbReference type="EMBL" id="JACTVJ010000004">
    <property type="protein sequence ID" value="MBC9712227.1"/>
    <property type="molecule type" value="Genomic_DNA"/>
</dbReference>
<evidence type="ECO:0000313" key="2">
    <source>
        <dbReference type="EMBL" id="MBC9712227.1"/>
    </source>
</evidence>
<proteinExistence type="predicted"/>
<sequence>MTSLASRSLGDLFDDFQREAFRLETLDDYSRSGSVDAYRLFLDGQPQPADYNADWLEEVQAHVDAGRRMYRVHILTRPLTPYLRFELGWGYVTNATAGEEFFILDVTDQPSPLPSGVGDFWLFDSTTAAPMHYSHDGKYLGADVLPEDQGGRYVTYRDTALAHAVPFADWWAKHSE</sequence>
<dbReference type="InterPro" id="IPR049244">
    <property type="entry name" value="DUF6879"/>
</dbReference>
<accession>A0ABR7SC98</accession>
<evidence type="ECO:0000313" key="3">
    <source>
        <dbReference type="Proteomes" id="UP000642284"/>
    </source>
</evidence>